<organism evidence="1 2">
    <name type="scientific">Giardia duodenalis assemblage B</name>
    <dbReference type="NCBI Taxonomy" id="1394984"/>
    <lineage>
        <taxon>Eukaryota</taxon>
        <taxon>Metamonada</taxon>
        <taxon>Diplomonadida</taxon>
        <taxon>Hexamitidae</taxon>
        <taxon>Giardiinae</taxon>
        <taxon>Giardia</taxon>
    </lineage>
</organism>
<evidence type="ECO:0000313" key="2">
    <source>
        <dbReference type="Proteomes" id="UP000070089"/>
    </source>
</evidence>
<sequence>MPILETRRQLTALIEAVRRGEWPAILPCEITAKDYSILIQYVSDPDQRLEVTRKLASLIVDLKTNARLLLDSNPFATEKEQLRQIFREQEQLIPNTSTGCSFSRRSLLLSHNTSRASILQSRSASFTE</sequence>
<proteinExistence type="predicted"/>
<name>A0A132NQC1_GIAIN</name>
<protein>
    <submittedName>
        <fullName evidence="1">Uncharacterized protein</fullName>
    </submittedName>
</protein>
<gene>
    <name evidence="1" type="ORF">QR46_3795</name>
</gene>
<reference evidence="1 2" key="1">
    <citation type="journal article" date="2015" name="Mol. Biochem. Parasitol.">
        <title>Identification of polymorphic genes for use in assemblage B genotyping assays through comparative genomics of multiple assemblage B Giardia duodenalis isolates.</title>
        <authorList>
            <person name="Wielinga C."/>
            <person name="Thompson R.C."/>
            <person name="Monis P."/>
            <person name="Ryan U."/>
        </authorList>
    </citation>
    <scope>NUCLEOTIDE SEQUENCE [LARGE SCALE GENOMIC DNA]</scope>
    <source>
        <strain evidence="1 2">BAH15c1</strain>
    </source>
</reference>
<dbReference type="EMBL" id="JXTI01000128">
    <property type="protein sequence ID" value="KWX12251.1"/>
    <property type="molecule type" value="Genomic_DNA"/>
</dbReference>
<accession>A0A132NQC1</accession>
<dbReference type="OrthoDB" id="10251919at2759"/>
<dbReference type="Proteomes" id="UP000070089">
    <property type="component" value="Unassembled WGS sequence"/>
</dbReference>
<comment type="caution">
    <text evidence="1">The sequence shown here is derived from an EMBL/GenBank/DDBJ whole genome shotgun (WGS) entry which is preliminary data.</text>
</comment>
<dbReference type="AlphaFoldDB" id="A0A132NQC1"/>
<dbReference type="VEuPathDB" id="GiardiaDB:QR46_3795"/>
<evidence type="ECO:0000313" key="1">
    <source>
        <dbReference type="EMBL" id="KWX12251.1"/>
    </source>
</evidence>